<evidence type="ECO:0000256" key="6">
    <source>
        <dbReference type="SAM" id="MobiDB-lite"/>
    </source>
</evidence>
<dbReference type="PANTHER" id="PTHR12191">
    <property type="entry name" value="SOLUTE CARRIER FAMILY 39"/>
    <property type="match status" value="1"/>
</dbReference>
<organism evidence="8 9">
    <name type="scientific">Pinctada imbricata</name>
    <name type="common">Atlantic pearl-oyster</name>
    <name type="synonym">Pinctada martensii</name>
    <dbReference type="NCBI Taxonomy" id="66713"/>
    <lineage>
        <taxon>Eukaryota</taxon>
        <taxon>Metazoa</taxon>
        <taxon>Spiralia</taxon>
        <taxon>Lophotrochozoa</taxon>
        <taxon>Mollusca</taxon>
        <taxon>Bivalvia</taxon>
        <taxon>Autobranchia</taxon>
        <taxon>Pteriomorphia</taxon>
        <taxon>Pterioida</taxon>
        <taxon>Pterioidea</taxon>
        <taxon>Pteriidae</taxon>
        <taxon>Pinctada</taxon>
    </lineage>
</organism>
<dbReference type="GO" id="GO:0030003">
    <property type="term" value="P:intracellular monoatomic cation homeostasis"/>
    <property type="evidence" value="ECO:0007669"/>
    <property type="project" value="TreeGrafter"/>
</dbReference>
<evidence type="ECO:0000256" key="1">
    <source>
        <dbReference type="ARBA" id="ARBA00004141"/>
    </source>
</evidence>
<dbReference type="InterPro" id="IPR003689">
    <property type="entry name" value="ZIP"/>
</dbReference>
<dbReference type="Pfam" id="PF02535">
    <property type="entry name" value="Zip"/>
    <property type="match status" value="1"/>
</dbReference>
<dbReference type="EMBL" id="VSWD01000009">
    <property type="protein sequence ID" value="KAK3092780.1"/>
    <property type="molecule type" value="Genomic_DNA"/>
</dbReference>
<evidence type="ECO:0000256" key="4">
    <source>
        <dbReference type="ARBA" id="ARBA00022989"/>
    </source>
</evidence>
<protein>
    <submittedName>
        <fullName evidence="8">Uncharacterized protein</fullName>
    </submittedName>
</protein>
<proteinExistence type="inferred from homology"/>
<gene>
    <name evidence="8" type="ORF">FSP39_007146</name>
</gene>
<dbReference type="InterPro" id="IPR050799">
    <property type="entry name" value="ZIP_Transporter"/>
</dbReference>
<comment type="caution">
    <text evidence="8">The sequence shown here is derived from an EMBL/GenBank/DDBJ whole genome shotgun (WGS) entry which is preliminary data.</text>
</comment>
<feature type="transmembrane region" description="Helical" evidence="7">
    <location>
        <begin position="253"/>
        <end position="273"/>
    </location>
</feature>
<accession>A0AA88Y2J0</accession>
<dbReference type="GO" id="GO:0005385">
    <property type="term" value="F:zinc ion transmembrane transporter activity"/>
    <property type="evidence" value="ECO:0007669"/>
    <property type="project" value="TreeGrafter"/>
</dbReference>
<evidence type="ECO:0000256" key="2">
    <source>
        <dbReference type="ARBA" id="ARBA00006939"/>
    </source>
</evidence>
<keyword evidence="5 7" id="KW-0472">Membrane</keyword>
<feature type="transmembrane region" description="Helical" evidence="7">
    <location>
        <begin position="40"/>
        <end position="64"/>
    </location>
</feature>
<keyword evidence="3 7" id="KW-0812">Transmembrane</keyword>
<evidence type="ECO:0000313" key="8">
    <source>
        <dbReference type="EMBL" id="KAK3092780.1"/>
    </source>
</evidence>
<keyword evidence="4 7" id="KW-1133">Transmembrane helix</keyword>
<feature type="transmembrane region" description="Helical" evidence="7">
    <location>
        <begin position="279"/>
        <end position="299"/>
    </location>
</feature>
<comment type="subcellular location">
    <subcellularLocation>
        <location evidence="1">Membrane</location>
        <topology evidence="1">Multi-pass membrane protein</topology>
    </subcellularLocation>
</comment>
<dbReference type="GO" id="GO:0005886">
    <property type="term" value="C:plasma membrane"/>
    <property type="evidence" value="ECO:0007669"/>
    <property type="project" value="TreeGrafter"/>
</dbReference>
<dbReference type="AlphaFoldDB" id="A0AA88Y2J0"/>
<feature type="transmembrane region" description="Helical" evidence="7">
    <location>
        <begin position="84"/>
        <end position="101"/>
    </location>
</feature>
<dbReference type="GO" id="GO:0071578">
    <property type="term" value="P:zinc ion import across plasma membrane"/>
    <property type="evidence" value="ECO:0007669"/>
    <property type="project" value="TreeGrafter"/>
</dbReference>
<keyword evidence="9" id="KW-1185">Reference proteome</keyword>
<name>A0AA88Y2J0_PINIB</name>
<dbReference type="GO" id="GO:0140410">
    <property type="term" value="F:monoatomic cation:bicarbonate symporter activity"/>
    <property type="evidence" value="ECO:0007669"/>
    <property type="project" value="TreeGrafter"/>
</dbReference>
<feature type="region of interest" description="Disordered" evidence="6">
    <location>
        <begin position="155"/>
        <end position="181"/>
    </location>
</feature>
<feature type="transmembrane region" description="Helical" evidence="7">
    <location>
        <begin position="6"/>
        <end position="28"/>
    </location>
</feature>
<dbReference type="PANTHER" id="PTHR12191:SF37">
    <property type="entry name" value="ZINC TRANSPORTER FOI"/>
    <property type="match status" value="1"/>
</dbReference>
<dbReference type="Proteomes" id="UP001186944">
    <property type="component" value="Unassembled WGS sequence"/>
</dbReference>
<evidence type="ECO:0000256" key="3">
    <source>
        <dbReference type="ARBA" id="ARBA00022692"/>
    </source>
</evidence>
<evidence type="ECO:0000313" key="9">
    <source>
        <dbReference type="Proteomes" id="UP001186944"/>
    </source>
</evidence>
<reference evidence="8" key="1">
    <citation type="submission" date="2019-08" db="EMBL/GenBank/DDBJ databases">
        <title>The improved chromosome-level genome for the pearl oyster Pinctada fucata martensii using PacBio sequencing and Hi-C.</title>
        <authorList>
            <person name="Zheng Z."/>
        </authorList>
    </citation>
    <scope>NUCLEOTIDE SEQUENCE</scope>
    <source>
        <strain evidence="8">ZZ-2019</strain>
        <tissue evidence="8">Adductor muscle</tissue>
    </source>
</reference>
<evidence type="ECO:0000256" key="5">
    <source>
        <dbReference type="ARBA" id="ARBA00023136"/>
    </source>
</evidence>
<comment type="similarity">
    <text evidence="2">Belongs to the ZIP transporter (TC 2.A.5) family.</text>
</comment>
<feature type="transmembrane region" description="Helical" evidence="7">
    <location>
        <begin position="319"/>
        <end position="339"/>
    </location>
</feature>
<evidence type="ECO:0000256" key="7">
    <source>
        <dbReference type="SAM" id="Phobius"/>
    </source>
</evidence>
<sequence length="350" mass="38116">MRIISVWGYGIGSICAISVSGLIAVSFIPCLRRVLLNTVLQFLVALAIGALSGDAMIHLLPHAIGKESHPAVTITLKHDDADGAYMGLCGLAGIYLFYIISRLQAIIVRLKHDGGGGTLLYINHICSFSTFGLLKNILQLDSIFPEEAIEVLNQGDKDDKITGARPKKESDDEYHDHGHDRDIPRSARALALRVIIGDGIHNFSDGLAIGVAFADSIIGGFSTSVAVFCHELPHEMGDFAVLLKKGMTWRQALFYNCLSSVLSLIGMLIGLAVGNVGDMSRWLFLGIAGMFLYISLVDLLPEINMIETESKKRHPLLNLLYQLAGISLGITIMLLIALYEEDLKVMFGNH</sequence>